<reference evidence="2" key="2">
    <citation type="journal article" date="2015" name="Fish Shellfish Immunol.">
        <title>Early steps in the European eel (Anguilla anguilla)-Vibrio vulnificus interaction in the gills: Role of the RtxA13 toxin.</title>
        <authorList>
            <person name="Callol A."/>
            <person name="Pajuelo D."/>
            <person name="Ebbesson L."/>
            <person name="Teles M."/>
            <person name="MacKenzie S."/>
            <person name="Amaro C."/>
        </authorList>
    </citation>
    <scope>NUCLEOTIDE SEQUENCE</scope>
</reference>
<dbReference type="EMBL" id="GBXM01031367">
    <property type="protein sequence ID" value="JAH77210.1"/>
    <property type="molecule type" value="Transcribed_RNA"/>
</dbReference>
<organism evidence="2">
    <name type="scientific">Anguilla anguilla</name>
    <name type="common">European freshwater eel</name>
    <name type="synonym">Muraena anguilla</name>
    <dbReference type="NCBI Taxonomy" id="7936"/>
    <lineage>
        <taxon>Eukaryota</taxon>
        <taxon>Metazoa</taxon>
        <taxon>Chordata</taxon>
        <taxon>Craniata</taxon>
        <taxon>Vertebrata</taxon>
        <taxon>Euteleostomi</taxon>
        <taxon>Actinopterygii</taxon>
        <taxon>Neopterygii</taxon>
        <taxon>Teleostei</taxon>
        <taxon>Anguilliformes</taxon>
        <taxon>Anguillidae</taxon>
        <taxon>Anguilla</taxon>
    </lineage>
</organism>
<evidence type="ECO:0000256" key="1">
    <source>
        <dbReference type="SAM" id="SignalP"/>
    </source>
</evidence>
<name>A0A0E9VIE0_ANGAN</name>
<sequence length="43" mass="5140">MFLIFLFNILPSRSFSQTSLKSCCDLHSYLPILWLNVLRDFIF</sequence>
<keyword evidence="1" id="KW-0732">Signal</keyword>
<evidence type="ECO:0000313" key="2">
    <source>
        <dbReference type="EMBL" id="JAH77210.1"/>
    </source>
</evidence>
<protein>
    <submittedName>
        <fullName evidence="2">Uncharacterized protein</fullName>
    </submittedName>
</protein>
<proteinExistence type="predicted"/>
<feature type="signal peptide" evidence="1">
    <location>
        <begin position="1"/>
        <end position="16"/>
    </location>
</feature>
<reference evidence="2" key="1">
    <citation type="submission" date="2014-11" db="EMBL/GenBank/DDBJ databases">
        <authorList>
            <person name="Amaro Gonzalez C."/>
        </authorList>
    </citation>
    <scope>NUCLEOTIDE SEQUENCE</scope>
</reference>
<accession>A0A0E9VIE0</accession>
<feature type="chain" id="PRO_5002434058" evidence="1">
    <location>
        <begin position="17"/>
        <end position="43"/>
    </location>
</feature>
<dbReference type="AlphaFoldDB" id="A0A0E9VIE0"/>